<name>A0ABT1SQ83_9FIRM</name>
<feature type="compositionally biased region" description="Polar residues" evidence="1">
    <location>
        <begin position="1"/>
        <end position="12"/>
    </location>
</feature>
<evidence type="ECO:0000313" key="3">
    <source>
        <dbReference type="Proteomes" id="UP001206692"/>
    </source>
</evidence>
<reference evidence="2 3" key="1">
    <citation type="submission" date="2022-06" db="EMBL/GenBank/DDBJ databases">
        <title>Isolation of gut microbiota from human fecal samples.</title>
        <authorList>
            <person name="Pamer E.G."/>
            <person name="Barat B."/>
            <person name="Waligurski E."/>
            <person name="Medina S."/>
            <person name="Paddock L."/>
            <person name="Mostad J."/>
        </authorList>
    </citation>
    <scope>NUCLEOTIDE SEQUENCE [LARGE SCALE GENOMIC DNA]</scope>
    <source>
        <strain evidence="2 3">DFI.1.1</strain>
    </source>
</reference>
<dbReference type="RefSeq" id="WP_154254107.1">
    <property type="nucleotide sequence ID" value="NZ_JAJCNZ010000003.1"/>
</dbReference>
<dbReference type="Proteomes" id="UP001206692">
    <property type="component" value="Unassembled WGS sequence"/>
</dbReference>
<keyword evidence="3" id="KW-1185">Reference proteome</keyword>
<organism evidence="2 3">
    <name type="scientific">Megasphaera massiliensis</name>
    <dbReference type="NCBI Taxonomy" id="1232428"/>
    <lineage>
        <taxon>Bacteria</taxon>
        <taxon>Bacillati</taxon>
        <taxon>Bacillota</taxon>
        <taxon>Negativicutes</taxon>
        <taxon>Veillonellales</taxon>
        <taxon>Veillonellaceae</taxon>
        <taxon>Megasphaera</taxon>
    </lineage>
</organism>
<evidence type="ECO:0000256" key="1">
    <source>
        <dbReference type="SAM" id="MobiDB-lite"/>
    </source>
</evidence>
<dbReference type="EMBL" id="JANGEW010000003">
    <property type="protein sequence ID" value="MCQ5342023.1"/>
    <property type="molecule type" value="Genomic_DNA"/>
</dbReference>
<feature type="region of interest" description="Disordered" evidence="1">
    <location>
        <begin position="1"/>
        <end position="21"/>
    </location>
</feature>
<accession>A0ABT1SQ83</accession>
<evidence type="ECO:0000313" key="2">
    <source>
        <dbReference type="EMBL" id="MCQ5342023.1"/>
    </source>
</evidence>
<protein>
    <submittedName>
        <fullName evidence="2">Uncharacterized protein</fullName>
    </submittedName>
</protein>
<gene>
    <name evidence="2" type="ORF">NE675_03080</name>
</gene>
<sequence length="60" mass="6863">MNKPTFTPNPNAGSDEKEPPIENRYQVSEGAPESAVLPDYIAWRMITRLSSIKYNFITYI</sequence>
<proteinExistence type="predicted"/>
<comment type="caution">
    <text evidence="2">The sequence shown here is derived from an EMBL/GenBank/DDBJ whole genome shotgun (WGS) entry which is preliminary data.</text>
</comment>